<keyword evidence="4" id="KW-0678">Repressor</keyword>
<dbReference type="SUPFAM" id="SSF55681">
    <property type="entry name" value="Class II aaRS and biotin synthetases"/>
    <property type="match status" value="1"/>
</dbReference>
<dbReference type="EMBL" id="JFHU01000016">
    <property type="protein sequence ID" value="EXX92086.1"/>
    <property type="molecule type" value="Genomic_DNA"/>
</dbReference>
<keyword evidence="1 4" id="KW-0436">Ligase</keyword>
<dbReference type="GO" id="GO:0006355">
    <property type="term" value="P:regulation of DNA-templated transcription"/>
    <property type="evidence" value="ECO:0007669"/>
    <property type="project" value="UniProtKB-UniRule"/>
</dbReference>
<dbReference type="GO" id="GO:0003677">
    <property type="term" value="F:DNA binding"/>
    <property type="evidence" value="ECO:0007669"/>
    <property type="project" value="UniProtKB-UniRule"/>
</dbReference>
<organism evidence="6 7">
    <name type="scientific">Paenibacillus darwinianus</name>
    <dbReference type="NCBI Taxonomy" id="1380763"/>
    <lineage>
        <taxon>Bacteria</taxon>
        <taxon>Bacillati</taxon>
        <taxon>Bacillota</taxon>
        <taxon>Bacilli</taxon>
        <taxon>Bacillales</taxon>
        <taxon>Paenibacillaceae</taxon>
        <taxon>Paenibacillus</taxon>
    </lineage>
</organism>
<reference evidence="6 7" key="1">
    <citation type="submission" date="2014-02" db="EMBL/GenBank/DDBJ databases">
        <title>Genome sequence of Paenibacillus darwinianus reveals adaptive mechanisms for survival in Antarctic soils.</title>
        <authorList>
            <person name="Dsouza M."/>
            <person name="Taylor M.W."/>
            <person name="Turner S.J."/>
            <person name="Aislabie J."/>
        </authorList>
    </citation>
    <scope>NUCLEOTIDE SEQUENCE [LARGE SCALE GENOMIC DNA]</scope>
    <source>
        <strain evidence="6 7">CE1</strain>
    </source>
</reference>
<proteinExistence type="inferred from homology"/>
<feature type="binding site" evidence="4">
    <location>
        <position position="186"/>
    </location>
    <ligand>
        <name>biotin</name>
        <dbReference type="ChEBI" id="CHEBI:57586"/>
    </ligand>
</feature>
<keyword evidence="7" id="KW-1185">Reference proteome</keyword>
<comment type="caution">
    <text evidence="6">The sequence shown here is derived from an EMBL/GenBank/DDBJ whole genome shotgun (WGS) entry which is preliminary data.</text>
</comment>
<dbReference type="Pfam" id="PF02237">
    <property type="entry name" value="BPL_C"/>
    <property type="match status" value="1"/>
</dbReference>
<sequence>MMRERLLGLLEESDDRFVSGELLSQRLGVSRTAVWKQVRKLEDEGYTIEASRKLGYRLAGRPEQLTLTSLLTKLRTNTFGQRVKLLGAVDSTQNAAQRLAEEGAPEGTLVVAEQQLQGRGRMGRPWISPKGKGVWMSFILRPSIPLPFTPQLTLLAAVALCRSLRRLTGLDIGIKWPNDLLIDGKKISGILLESSAEEERLKYVVAGIGISLNLDASDYPPDMLAKAVSLKLAAGRPFDRSETIAEFLNEFEELYLLYGEEGFGPIRTLWEALSVSLDKPCVLTTPQGSVIEGSPVGLADTGELLVKREDGKVVHVFSAEMGLPEGREG</sequence>
<dbReference type="GO" id="GO:0005737">
    <property type="term" value="C:cytoplasm"/>
    <property type="evidence" value="ECO:0007669"/>
    <property type="project" value="TreeGrafter"/>
</dbReference>
<dbReference type="InterPro" id="IPR036388">
    <property type="entry name" value="WH-like_DNA-bd_sf"/>
</dbReference>
<dbReference type="InterPro" id="IPR004143">
    <property type="entry name" value="BPL_LPL_catalytic"/>
</dbReference>
<dbReference type="EC" id="6.3.4.15" evidence="4"/>
<dbReference type="CDD" id="cd00090">
    <property type="entry name" value="HTH_ARSR"/>
    <property type="match status" value="1"/>
</dbReference>
<feature type="binding site" evidence="4">
    <location>
        <begin position="119"/>
        <end position="121"/>
    </location>
    <ligand>
        <name>biotin</name>
        <dbReference type="ChEBI" id="CHEBI:57586"/>
    </ligand>
</feature>
<dbReference type="InterPro" id="IPR004408">
    <property type="entry name" value="Biotin_CoA_COase_ligase"/>
</dbReference>
<dbReference type="Gene3D" id="1.10.10.10">
    <property type="entry name" value="Winged helix-like DNA-binding domain superfamily/Winged helix DNA-binding domain"/>
    <property type="match status" value="1"/>
</dbReference>
<dbReference type="InterPro" id="IPR011991">
    <property type="entry name" value="ArsR-like_HTH"/>
</dbReference>
<protein>
    <recommendedName>
        <fullName evidence="4">Bifunctional ligase/repressor BirA</fullName>
    </recommendedName>
    <alternativeName>
        <fullName evidence="4">Biotin--[acetyl-CoA-carboxylase] ligase</fullName>
        <ecNumber evidence="4">6.3.4.15</ecNumber>
    </alternativeName>
    <alternativeName>
        <fullName evidence="4">Biotin--protein ligase</fullName>
    </alternativeName>
    <alternativeName>
        <fullName evidence="4">Biotin-[acetyl-CoA carboxylase] synthetase</fullName>
    </alternativeName>
</protein>
<dbReference type="AlphaFoldDB" id="A0A9W5W8Q1"/>
<dbReference type="InterPro" id="IPR030855">
    <property type="entry name" value="Bifunct_BirA"/>
</dbReference>
<evidence type="ECO:0000256" key="1">
    <source>
        <dbReference type="ARBA" id="ARBA00022598"/>
    </source>
</evidence>
<dbReference type="InterPro" id="IPR003142">
    <property type="entry name" value="BPL_C"/>
</dbReference>
<evidence type="ECO:0000313" key="6">
    <source>
        <dbReference type="EMBL" id="EXX92086.1"/>
    </source>
</evidence>
<dbReference type="InterPro" id="IPR036390">
    <property type="entry name" value="WH_DNA-bd_sf"/>
</dbReference>
<keyword evidence="4" id="KW-0805">Transcription regulation</keyword>
<keyword evidence="4" id="KW-0547">Nucleotide-binding</keyword>
<dbReference type="GO" id="GO:0016740">
    <property type="term" value="F:transferase activity"/>
    <property type="evidence" value="ECO:0007669"/>
    <property type="project" value="UniProtKB-ARBA"/>
</dbReference>
<feature type="binding site" evidence="4">
    <location>
        <position position="115"/>
    </location>
    <ligand>
        <name>biotin</name>
        <dbReference type="ChEBI" id="CHEBI:57586"/>
    </ligand>
</feature>
<comment type="function">
    <text evidence="4">Acts both as a biotin--[acetyl-CoA-carboxylase] ligase and a repressor.</text>
</comment>
<dbReference type="Proteomes" id="UP000053750">
    <property type="component" value="Unassembled WGS sequence"/>
</dbReference>
<keyword evidence="4" id="KW-0804">Transcription</keyword>
<dbReference type="Gene3D" id="3.30.930.10">
    <property type="entry name" value="Bira Bifunctional Protein, Domain 2"/>
    <property type="match status" value="1"/>
</dbReference>
<gene>
    <name evidence="4" type="primary">birA</name>
    <name evidence="6" type="ORF">BG53_04375</name>
</gene>
<evidence type="ECO:0000256" key="3">
    <source>
        <dbReference type="ARBA" id="ARBA00023267"/>
    </source>
</evidence>
<comment type="similarity">
    <text evidence="4">Belongs to the biotin--protein ligase family.</text>
</comment>
<dbReference type="NCBIfam" id="TIGR00121">
    <property type="entry name" value="birA_ligase"/>
    <property type="match status" value="1"/>
</dbReference>
<dbReference type="GO" id="GO:0005524">
    <property type="term" value="F:ATP binding"/>
    <property type="evidence" value="ECO:0007669"/>
    <property type="project" value="UniProtKB-UniRule"/>
</dbReference>
<evidence type="ECO:0000313" key="7">
    <source>
        <dbReference type="Proteomes" id="UP000053750"/>
    </source>
</evidence>
<dbReference type="InterPro" id="IPR045864">
    <property type="entry name" value="aa-tRNA-synth_II/BPL/LPL"/>
</dbReference>
<feature type="DNA-binding region" description="H-T-H motif" evidence="4">
    <location>
        <begin position="20"/>
        <end position="39"/>
    </location>
</feature>
<comment type="caution">
    <text evidence="4">Lacks conserved residue(s) required for the propagation of feature annotation.</text>
</comment>
<evidence type="ECO:0000259" key="5">
    <source>
        <dbReference type="PROSITE" id="PS51733"/>
    </source>
</evidence>
<comment type="catalytic activity">
    <reaction evidence="4">
        <text>biotin + L-lysyl-[protein] + ATP = N(6)-biotinyl-L-lysyl-[protein] + AMP + diphosphate + H(+)</text>
        <dbReference type="Rhea" id="RHEA:11756"/>
        <dbReference type="Rhea" id="RHEA-COMP:9752"/>
        <dbReference type="Rhea" id="RHEA-COMP:10505"/>
        <dbReference type="ChEBI" id="CHEBI:15378"/>
        <dbReference type="ChEBI" id="CHEBI:29969"/>
        <dbReference type="ChEBI" id="CHEBI:30616"/>
        <dbReference type="ChEBI" id="CHEBI:33019"/>
        <dbReference type="ChEBI" id="CHEBI:57586"/>
        <dbReference type="ChEBI" id="CHEBI:83144"/>
        <dbReference type="ChEBI" id="CHEBI:456215"/>
        <dbReference type="EC" id="6.3.4.15"/>
    </reaction>
</comment>
<dbReference type="PROSITE" id="PS51733">
    <property type="entry name" value="BPL_LPL_CATALYTIC"/>
    <property type="match status" value="1"/>
</dbReference>
<name>A0A9W5W8Q1_9BACL</name>
<dbReference type="InterPro" id="IPR013196">
    <property type="entry name" value="HTH_11"/>
</dbReference>
<keyword evidence="4" id="KW-0067">ATP-binding</keyword>
<dbReference type="CDD" id="cd16442">
    <property type="entry name" value="BPL"/>
    <property type="match status" value="1"/>
</dbReference>
<evidence type="ECO:0000256" key="2">
    <source>
        <dbReference type="ARBA" id="ARBA00023125"/>
    </source>
</evidence>
<dbReference type="PANTHER" id="PTHR12835">
    <property type="entry name" value="BIOTIN PROTEIN LIGASE"/>
    <property type="match status" value="1"/>
</dbReference>
<dbReference type="Pfam" id="PF08279">
    <property type="entry name" value="HTH_11"/>
    <property type="match status" value="1"/>
</dbReference>
<keyword evidence="2 4" id="KW-0238">DNA-binding</keyword>
<keyword evidence="3 4" id="KW-0092">Biotin</keyword>
<feature type="domain" description="BPL/LPL catalytic" evidence="5">
    <location>
        <begin position="68"/>
        <end position="259"/>
    </location>
</feature>
<dbReference type="SUPFAM" id="SSF46785">
    <property type="entry name" value="Winged helix' DNA-binding domain"/>
    <property type="match status" value="1"/>
</dbReference>
<evidence type="ECO:0000256" key="4">
    <source>
        <dbReference type="HAMAP-Rule" id="MF_00978"/>
    </source>
</evidence>
<dbReference type="HAMAP" id="MF_00978">
    <property type="entry name" value="Bifunct_BirA"/>
    <property type="match status" value="1"/>
</dbReference>
<dbReference type="GO" id="GO:0009249">
    <property type="term" value="P:protein lipoylation"/>
    <property type="evidence" value="ECO:0007669"/>
    <property type="project" value="UniProtKB-ARBA"/>
</dbReference>
<dbReference type="Pfam" id="PF03099">
    <property type="entry name" value="BPL_LplA_LipB"/>
    <property type="match status" value="1"/>
</dbReference>
<accession>A0A9W5W8Q1</accession>
<dbReference type="GO" id="GO:0004077">
    <property type="term" value="F:biotin--[biotin carboxyl-carrier protein] ligase activity"/>
    <property type="evidence" value="ECO:0007669"/>
    <property type="project" value="UniProtKB-UniRule"/>
</dbReference>
<dbReference type="PANTHER" id="PTHR12835:SF5">
    <property type="entry name" value="BIOTIN--PROTEIN LIGASE"/>
    <property type="match status" value="1"/>
</dbReference>